<reference evidence="5" key="1">
    <citation type="journal article" date="2020" name="J. Eukaryot. Microbiol.">
        <title>De novo Sequencing, Assembly and Annotation of the Transcriptome for the Free-Living Testate Amoeba Arcella intermedia.</title>
        <authorList>
            <person name="Ribeiro G.M."/>
            <person name="Porfirio-Sousa A.L."/>
            <person name="Maurer-Alcala X.X."/>
            <person name="Katz L.A."/>
            <person name="Lahr D.J.G."/>
        </authorList>
    </citation>
    <scope>NUCLEOTIDE SEQUENCE</scope>
</reference>
<feature type="domain" description="PPIase cyclophilin-type" evidence="4">
    <location>
        <begin position="10"/>
        <end position="132"/>
    </location>
</feature>
<dbReference type="InterPro" id="IPR029000">
    <property type="entry name" value="Cyclophilin-like_dom_sf"/>
</dbReference>
<evidence type="ECO:0000256" key="2">
    <source>
        <dbReference type="ARBA" id="ARBA00023242"/>
    </source>
</evidence>
<evidence type="ECO:0000256" key="1">
    <source>
        <dbReference type="ARBA" id="ARBA00004123"/>
    </source>
</evidence>
<dbReference type="GO" id="GO:0071013">
    <property type="term" value="C:catalytic step 2 spliceosome"/>
    <property type="evidence" value="ECO:0007669"/>
    <property type="project" value="TreeGrafter"/>
</dbReference>
<organism evidence="5">
    <name type="scientific">Arcella intermedia</name>
    <dbReference type="NCBI Taxonomy" id="1963864"/>
    <lineage>
        <taxon>Eukaryota</taxon>
        <taxon>Amoebozoa</taxon>
        <taxon>Tubulinea</taxon>
        <taxon>Elardia</taxon>
        <taxon>Arcellinida</taxon>
        <taxon>Sphaerothecina</taxon>
        <taxon>Arcellidae</taxon>
        <taxon>Arcella</taxon>
    </lineage>
</organism>
<name>A0A6B2LG42_9EUKA</name>
<dbReference type="PROSITE" id="PS50072">
    <property type="entry name" value="CSA_PPIASE_2"/>
    <property type="match status" value="1"/>
</dbReference>
<protein>
    <recommendedName>
        <fullName evidence="4">PPIase cyclophilin-type domain-containing protein</fullName>
    </recommendedName>
</protein>
<dbReference type="PANTHER" id="PTHR45625:SF6">
    <property type="entry name" value="SPLICEOSOME-ASSOCIATED PROTEIN CWC27 HOMOLOG"/>
    <property type="match status" value="1"/>
</dbReference>
<dbReference type="InterPro" id="IPR002130">
    <property type="entry name" value="Cyclophilin-type_PPIase_dom"/>
</dbReference>
<evidence type="ECO:0000256" key="3">
    <source>
        <dbReference type="SAM" id="Phobius"/>
    </source>
</evidence>
<evidence type="ECO:0000259" key="4">
    <source>
        <dbReference type="PROSITE" id="PS50072"/>
    </source>
</evidence>
<dbReference type="AlphaFoldDB" id="A0A6B2LG42"/>
<dbReference type="GO" id="GO:0003755">
    <property type="term" value="F:peptidyl-prolyl cis-trans isomerase activity"/>
    <property type="evidence" value="ECO:0007669"/>
    <property type="project" value="InterPro"/>
</dbReference>
<proteinExistence type="predicted"/>
<dbReference type="Gene3D" id="2.40.100.10">
    <property type="entry name" value="Cyclophilin-like"/>
    <property type="match status" value="1"/>
</dbReference>
<dbReference type="EMBL" id="GIBP01006729">
    <property type="protein sequence ID" value="NDV35698.1"/>
    <property type="molecule type" value="Transcribed_RNA"/>
</dbReference>
<keyword evidence="3" id="KW-0812">Transmembrane</keyword>
<comment type="subcellular location">
    <subcellularLocation>
        <location evidence="1">Nucleus</location>
    </subcellularLocation>
</comment>
<keyword evidence="3" id="KW-0472">Membrane</keyword>
<dbReference type="Pfam" id="PF00160">
    <property type="entry name" value="Pro_isomerase"/>
    <property type="match status" value="1"/>
</dbReference>
<dbReference type="PANTHER" id="PTHR45625">
    <property type="entry name" value="PEPTIDYL-PROLYL CIS-TRANS ISOMERASE-RELATED"/>
    <property type="match status" value="1"/>
</dbReference>
<dbReference type="SUPFAM" id="SSF50891">
    <property type="entry name" value="Cyclophilin-like"/>
    <property type="match status" value="1"/>
</dbReference>
<keyword evidence="2" id="KW-0539">Nucleus</keyword>
<sequence>MCKTTASPKEIRIEVYPDWAPIGSDRFLELVRDNYFTKSPFFRVVKGFLVQFGIPADPSKWKEWHDKGPINDDPPKGVSFKRGYLSFAGYGEDSRTTELFVAYSDENGFGNTRWEVPFGVVQDMDVFDQINDEYGDVPPYGQGPDQQQLYLRGNAYLTENFPKMDYISYCSIESEQNSFNTEISILNELPSYESKGKSESYIFFRGEVWLLFIGIGYLGFLFVYKMNGTTTQEYKIL</sequence>
<keyword evidence="3" id="KW-1133">Transmembrane helix</keyword>
<feature type="transmembrane region" description="Helical" evidence="3">
    <location>
        <begin position="202"/>
        <end position="224"/>
    </location>
</feature>
<evidence type="ECO:0000313" key="5">
    <source>
        <dbReference type="EMBL" id="NDV35698.1"/>
    </source>
</evidence>
<accession>A0A6B2LG42</accession>
<dbReference type="InterPro" id="IPR044666">
    <property type="entry name" value="Cyclophilin_A-like"/>
</dbReference>